<evidence type="ECO:0000313" key="1">
    <source>
        <dbReference type="EMBL" id="EMP42410.1"/>
    </source>
</evidence>
<gene>
    <name evidence="1" type="ORF">UY3_00347</name>
</gene>
<evidence type="ECO:0000313" key="2">
    <source>
        <dbReference type="Proteomes" id="UP000031443"/>
    </source>
</evidence>
<dbReference type="Proteomes" id="UP000031443">
    <property type="component" value="Unassembled WGS sequence"/>
</dbReference>
<organism evidence="1 2">
    <name type="scientific">Chelonia mydas</name>
    <name type="common">Green sea-turtle</name>
    <name type="synonym">Chelonia agassizi</name>
    <dbReference type="NCBI Taxonomy" id="8469"/>
    <lineage>
        <taxon>Eukaryota</taxon>
        <taxon>Metazoa</taxon>
        <taxon>Chordata</taxon>
        <taxon>Craniata</taxon>
        <taxon>Vertebrata</taxon>
        <taxon>Euteleostomi</taxon>
        <taxon>Archelosauria</taxon>
        <taxon>Testudinata</taxon>
        <taxon>Testudines</taxon>
        <taxon>Cryptodira</taxon>
        <taxon>Durocryptodira</taxon>
        <taxon>Americhelydia</taxon>
        <taxon>Chelonioidea</taxon>
        <taxon>Cheloniidae</taxon>
        <taxon>Chelonia</taxon>
    </lineage>
</organism>
<keyword evidence="2" id="KW-1185">Reference proteome</keyword>
<sequence length="72" mass="8059">MNHTSEANMKKISVANLDKLLDDFSQIEKAHKHSAGVSYPLVDVIILMAVMYYDGDQVAKAVHLVDVYTNHD</sequence>
<dbReference type="AlphaFoldDB" id="M7C2M2"/>
<accession>M7C2M2</accession>
<dbReference type="EMBL" id="KB474189">
    <property type="protein sequence ID" value="EMP42410.1"/>
    <property type="molecule type" value="Genomic_DNA"/>
</dbReference>
<proteinExistence type="predicted"/>
<protein>
    <submittedName>
        <fullName evidence="1">Uncharacterized protein</fullName>
    </submittedName>
</protein>
<reference evidence="2" key="1">
    <citation type="journal article" date="2013" name="Nat. Genet.">
        <title>The draft genomes of soft-shell turtle and green sea turtle yield insights into the development and evolution of the turtle-specific body plan.</title>
        <authorList>
            <person name="Wang Z."/>
            <person name="Pascual-Anaya J."/>
            <person name="Zadissa A."/>
            <person name="Li W."/>
            <person name="Niimura Y."/>
            <person name="Huang Z."/>
            <person name="Li C."/>
            <person name="White S."/>
            <person name="Xiong Z."/>
            <person name="Fang D."/>
            <person name="Wang B."/>
            <person name="Ming Y."/>
            <person name="Chen Y."/>
            <person name="Zheng Y."/>
            <person name="Kuraku S."/>
            <person name="Pignatelli M."/>
            <person name="Herrero J."/>
            <person name="Beal K."/>
            <person name="Nozawa M."/>
            <person name="Li Q."/>
            <person name="Wang J."/>
            <person name="Zhang H."/>
            <person name="Yu L."/>
            <person name="Shigenobu S."/>
            <person name="Wang J."/>
            <person name="Liu J."/>
            <person name="Flicek P."/>
            <person name="Searle S."/>
            <person name="Wang J."/>
            <person name="Kuratani S."/>
            <person name="Yin Y."/>
            <person name="Aken B."/>
            <person name="Zhang G."/>
            <person name="Irie N."/>
        </authorList>
    </citation>
    <scope>NUCLEOTIDE SEQUENCE [LARGE SCALE GENOMIC DNA]</scope>
</reference>
<name>M7C2M2_CHEMY</name>